<evidence type="ECO:0000256" key="4">
    <source>
        <dbReference type="ARBA" id="ARBA00022825"/>
    </source>
</evidence>
<keyword evidence="4" id="KW-0720">Serine protease</keyword>
<dbReference type="InterPro" id="IPR009003">
    <property type="entry name" value="Peptidase_S1_PA"/>
</dbReference>
<evidence type="ECO:0000256" key="2">
    <source>
        <dbReference type="ARBA" id="ARBA00022670"/>
    </source>
</evidence>
<dbReference type="GO" id="GO:0006508">
    <property type="term" value="P:proteolysis"/>
    <property type="evidence" value="ECO:0007669"/>
    <property type="project" value="UniProtKB-KW"/>
</dbReference>
<proteinExistence type="inferred from homology"/>
<dbReference type="SUPFAM" id="SSF50494">
    <property type="entry name" value="Trypsin-like serine proteases"/>
    <property type="match status" value="1"/>
</dbReference>
<keyword evidence="3" id="KW-0378">Hydrolase</keyword>
<evidence type="ECO:0000256" key="3">
    <source>
        <dbReference type="ARBA" id="ARBA00022801"/>
    </source>
</evidence>
<dbReference type="GO" id="GO:0004252">
    <property type="term" value="F:serine-type endopeptidase activity"/>
    <property type="evidence" value="ECO:0007669"/>
    <property type="project" value="InterPro"/>
</dbReference>
<sequence>MGCVNMLSVDAAHCSHSLFSPLPRGFCSFTGQTALCHALPKSNFSSFVDLDCALSENIFGYLSCLTQYPPLDERTQQFSSIWPLSASHQRHVCRCLEKDDMIIDLKSSKLGWDTEEGLLNSFKQMLSMDENSFFYGTDDDDDEDVAALKDTTLLRAIVKVYCVSAEPDYSLPWQLRRQVTTTGSGFMISGKKLITNAHCVEHHTQVRVKRTGEDTKYIANVLAIGADCDLALLSVPDDEFWIDAKPLEFGGLPALQDAVTVIGYPFGGTTVSVTKGVVSRIEVTSYAHGDAELLAVQIDAAINPGNSGGPAFNDDGECVGIAFMAHDTADNIGYVIPTPVIHHFLKDYNKHGHYTGFPSLGFVFQTLTNPDLRKFLKMNSEQKGILVQKVEPLSPSNAVLKEGDVIFRFDGIPISNEATVPLRPGERIALSFLVSQKFTGDKAVLGVLRDGQEMKVTTSLSPSSPLVPMHLRNKHPTYLIIAGFVFTTVTEPLLLESYSEENIYVQMRIRALAGFNMAEFEGQEMVLLSQVLAHSVNIGYEDLCHIQALRFNGTKIQNMQHLAQLVDSCTSPYMQFELEQRILVVLATDSARASTPAILKDYCIAEDRSQDLRAAAQDSFPNGALSTC</sequence>
<dbReference type="Proteomes" id="UP000886520">
    <property type="component" value="Chromosome 16"/>
</dbReference>
<dbReference type="Gene3D" id="2.30.42.10">
    <property type="match status" value="1"/>
</dbReference>
<dbReference type="Pfam" id="PF17815">
    <property type="entry name" value="PDZ_3"/>
    <property type="match status" value="1"/>
</dbReference>
<dbReference type="InterPro" id="IPR001940">
    <property type="entry name" value="Peptidase_S1C"/>
</dbReference>
<dbReference type="PRINTS" id="PR00834">
    <property type="entry name" value="PROTEASES2C"/>
</dbReference>
<feature type="domain" description="Protease Do-like PDZ" evidence="6">
    <location>
        <begin position="467"/>
        <end position="611"/>
    </location>
</feature>
<dbReference type="InterPro" id="IPR036034">
    <property type="entry name" value="PDZ_sf"/>
</dbReference>
<dbReference type="PANTHER" id="PTHR45980:SF11">
    <property type="entry name" value="PROTEASE DO-LIKE PDZ DOMAIN-CONTAINING PROTEIN"/>
    <property type="match status" value="1"/>
</dbReference>
<dbReference type="Pfam" id="PF13365">
    <property type="entry name" value="Trypsin_2"/>
    <property type="match status" value="1"/>
</dbReference>
<evidence type="ECO:0000256" key="1">
    <source>
        <dbReference type="ARBA" id="ARBA00010541"/>
    </source>
</evidence>
<keyword evidence="8" id="KW-1185">Reference proteome</keyword>
<dbReference type="InterPro" id="IPR046449">
    <property type="entry name" value="DEGP_PDZ_sf"/>
</dbReference>
<protein>
    <submittedName>
        <fullName evidence="7">Uncharacterized protein</fullName>
    </submittedName>
</protein>
<organism evidence="7 8">
    <name type="scientific">Adiantum capillus-veneris</name>
    <name type="common">Maidenhair fern</name>
    <dbReference type="NCBI Taxonomy" id="13818"/>
    <lineage>
        <taxon>Eukaryota</taxon>
        <taxon>Viridiplantae</taxon>
        <taxon>Streptophyta</taxon>
        <taxon>Embryophyta</taxon>
        <taxon>Tracheophyta</taxon>
        <taxon>Polypodiopsida</taxon>
        <taxon>Polypodiidae</taxon>
        <taxon>Polypodiales</taxon>
        <taxon>Pteridineae</taxon>
        <taxon>Pteridaceae</taxon>
        <taxon>Vittarioideae</taxon>
        <taxon>Adiantum</taxon>
    </lineage>
</organism>
<comment type="caution">
    <text evidence="7">The sequence shown here is derived from an EMBL/GenBank/DDBJ whole genome shotgun (WGS) entry which is preliminary data.</text>
</comment>
<dbReference type="Gene3D" id="2.40.10.10">
    <property type="entry name" value="Trypsin-like serine proteases"/>
    <property type="match status" value="2"/>
</dbReference>
<dbReference type="OrthoDB" id="4217619at2759"/>
<evidence type="ECO:0000259" key="6">
    <source>
        <dbReference type="Pfam" id="PF17815"/>
    </source>
</evidence>
<accession>A0A9D4ZDF7</accession>
<reference evidence="7" key="1">
    <citation type="submission" date="2021-01" db="EMBL/GenBank/DDBJ databases">
        <title>Adiantum capillus-veneris genome.</title>
        <authorList>
            <person name="Fang Y."/>
            <person name="Liao Q."/>
        </authorList>
    </citation>
    <scope>NUCLEOTIDE SEQUENCE</scope>
    <source>
        <strain evidence="7">H3</strain>
        <tissue evidence="7">Leaf</tissue>
    </source>
</reference>
<dbReference type="SUPFAM" id="SSF50156">
    <property type="entry name" value="PDZ domain-like"/>
    <property type="match status" value="1"/>
</dbReference>
<dbReference type="PANTHER" id="PTHR45980">
    <property type="match status" value="1"/>
</dbReference>
<dbReference type="EMBL" id="JABFUD020000016">
    <property type="protein sequence ID" value="KAI5068576.1"/>
    <property type="molecule type" value="Genomic_DNA"/>
</dbReference>
<dbReference type="Gene3D" id="3.20.190.20">
    <property type="match status" value="1"/>
</dbReference>
<evidence type="ECO:0000259" key="5">
    <source>
        <dbReference type="Pfam" id="PF13180"/>
    </source>
</evidence>
<evidence type="ECO:0000313" key="8">
    <source>
        <dbReference type="Proteomes" id="UP000886520"/>
    </source>
</evidence>
<dbReference type="AlphaFoldDB" id="A0A9D4ZDF7"/>
<dbReference type="Pfam" id="PF13180">
    <property type="entry name" value="PDZ_2"/>
    <property type="match status" value="1"/>
</dbReference>
<dbReference type="InterPro" id="IPR041517">
    <property type="entry name" value="DEGP_PDZ"/>
</dbReference>
<gene>
    <name evidence="7" type="ORF">GOP47_0016921</name>
</gene>
<comment type="similarity">
    <text evidence="1">Belongs to the peptidase S1C family.</text>
</comment>
<name>A0A9D4ZDF7_ADICA</name>
<dbReference type="InterPro" id="IPR043504">
    <property type="entry name" value="Peptidase_S1_PA_chymotrypsin"/>
</dbReference>
<dbReference type="InterPro" id="IPR001478">
    <property type="entry name" value="PDZ"/>
</dbReference>
<feature type="domain" description="PDZ" evidence="5">
    <location>
        <begin position="360"/>
        <end position="460"/>
    </location>
</feature>
<evidence type="ECO:0000313" key="7">
    <source>
        <dbReference type="EMBL" id="KAI5068576.1"/>
    </source>
</evidence>
<keyword evidence="2" id="KW-0645">Protease</keyword>
<dbReference type="FunFam" id="2.40.10.10:FF:000012">
    <property type="entry name" value="protease Do-like 9"/>
    <property type="match status" value="1"/>
</dbReference>